<dbReference type="InterPro" id="IPR001387">
    <property type="entry name" value="Cro/C1-type_HTH"/>
</dbReference>
<accession>A0A9Q5C4J1</accession>
<evidence type="ECO:0000313" key="1">
    <source>
        <dbReference type="EMBL" id="NRN90913.1"/>
    </source>
</evidence>
<proteinExistence type="predicted"/>
<gene>
    <name evidence="1" type="ORF">IMAU50013_00439</name>
</gene>
<dbReference type="SUPFAM" id="SSF47413">
    <property type="entry name" value="lambda repressor-like DNA-binding domains"/>
    <property type="match status" value="1"/>
</dbReference>
<name>A0A9Q5C4J1_LACHE</name>
<dbReference type="AlphaFoldDB" id="A0A9Q5C4J1"/>
<sequence>MPIEEKLEEAKKQVERQIKMGLLDKNMTQAELANLIGESRTGVNLAIKGNTNPRSIAIRKKIYKVLGME</sequence>
<evidence type="ECO:0000313" key="2">
    <source>
        <dbReference type="Proteomes" id="UP000601587"/>
    </source>
</evidence>
<dbReference type="EMBL" id="WCGB01000005">
    <property type="protein sequence ID" value="NRN90913.1"/>
    <property type="molecule type" value="Genomic_DNA"/>
</dbReference>
<dbReference type="RefSeq" id="WP_173004031.1">
    <property type="nucleotide sequence ID" value="NZ_WCGB01000005.1"/>
</dbReference>
<dbReference type="GO" id="GO:0003677">
    <property type="term" value="F:DNA binding"/>
    <property type="evidence" value="ECO:0007669"/>
    <property type="project" value="InterPro"/>
</dbReference>
<dbReference type="InterPro" id="IPR010982">
    <property type="entry name" value="Lambda_DNA-bd_dom_sf"/>
</dbReference>
<dbReference type="CDD" id="cd00093">
    <property type="entry name" value="HTH_XRE"/>
    <property type="match status" value="1"/>
</dbReference>
<dbReference type="Proteomes" id="UP000601587">
    <property type="component" value="Unassembled WGS sequence"/>
</dbReference>
<organism evidence="1 2">
    <name type="scientific">Lactobacillus helveticus</name>
    <name type="common">Lactobacillus suntoryeus</name>
    <dbReference type="NCBI Taxonomy" id="1587"/>
    <lineage>
        <taxon>Bacteria</taxon>
        <taxon>Bacillati</taxon>
        <taxon>Bacillota</taxon>
        <taxon>Bacilli</taxon>
        <taxon>Lactobacillales</taxon>
        <taxon>Lactobacillaceae</taxon>
        <taxon>Lactobacillus</taxon>
    </lineage>
</organism>
<comment type="caution">
    <text evidence="1">The sequence shown here is derived from an EMBL/GenBank/DDBJ whole genome shotgun (WGS) entry which is preliminary data.</text>
</comment>
<reference evidence="1" key="1">
    <citation type="submission" date="2019-09" db="EMBL/GenBank/DDBJ databases">
        <title>Comparative genomic analysis of Lactobacillus helveticus.</title>
        <authorList>
            <person name="Zhang H."/>
            <person name="Chen Y."/>
            <person name="Zhong Z."/>
        </authorList>
    </citation>
    <scope>NUCLEOTIDE SEQUENCE</scope>
    <source>
        <strain evidence="1">IMAU50013</strain>
    </source>
</reference>
<dbReference type="Gene3D" id="1.10.260.40">
    <property type="entry name" value="lambda repressor-like DNA-binding domains"/>
    <property type="match status" value="1"/>
</dbReference>
<protein>
    <submittedName>
        <fullName evidence="1">Uncharacterized protein</fullName>
    </submittedName>
</protein>